<dbReference type="EMBL" id="FNPB01000009">
    <property type="protein sequence ID" value="SDY24340.1"/>
    <property type="molecule type" value="Genomic_DNA"/>
</dbReference>
<reference evidence="3" key="1">
    <citation type="submission" date="2016-10" db="EMBL/GenBank/DDBJ databases">
        <authorList>
            <person name="Varghese N."/>
            <person name="Submissions S."/>
        </authorList>
    </citation>
    <scope>NUCLEOTIDE SEQUENCE [LARGE SCALE GENOMIC DNA]</scope>
    <source>
        <strain evidence="3">CGMCC 1.10118</strain>
    </source>
</reference>
<evidence type="ECO:0000313" key="3">
    <source>
        <dbReference type="Proteomes" id="UP000199170"/>
    </source>
</evidence>
<evidence type="ECO:0000256" key="1">
    <source>
        <dbReference type="SAM" id="MobiDB-lite"/>
    </source>
</evidence>
<keyword evidence="3" id="KW-1185">Reference proteome</keyword>
<proteinExistence type="predicted"/>
<gene>
    <name evidence="2" type="ORF">SAMN04487946_10975</name>
</gene>
<evidence type="ECO:0000313" key="2">
    <source>
        <dbReference type="EMBL" id="SDY24340.1"/>
    </source>
</evidence>
<accession>A0A1H3I9I3</accession>
<dbReference type="AlphaFoldDB" id="A0A1H3I9I3"/>
<dbReference type="STRING" id="660517.SAMN04487946_10975"/>
<organism evidence="2 3">
    <name type="scientific">Halobellus clavatus</name>
    <dbReference type="NCBI Taxonomy" id="660517"/>
    <lineage>
        <taxon>Archaea</taxon>
        <taxon>Methanobacteriati</taxon>
        <taxon>Methanobacteriota</taxon>
        <taxon>Stenosarchaea group</taxon>
        <taxon>Halobacteria</taxon>
        <taxon>Halobacteriales</taxon>
        <taxon>Haloferacaceae</taxon>
        <taxon>Halobellus</taxon>
    </lineage>
</organism>
<feature type="region of interest" description="Disordered" evidence="1">
    <location>
        <begin position="131"/>
        <end position="155"/>
    </location>
</feature>
<dbReference type="Proteomes" id="UP000199170">
    <property type="component" value="Unassembled WGS sequence"/>
</dbReference>
<name>A0A1H3I9I3_9EURY</name>
<sequence length="155" mass="16488">MSAEDGEPIVCQDTAETADAFEALAATVANKVGVLQRHHHQTATDGGEYHPRGADIDDSSELQASVRVSDLEEGFGAADNAGSSIPAAKCCVGVIVGERAVRSALDGKPPTFLHLWCGRLSEQRHRDAISSACRGGKRRPERGRDDFTPASFITE</sequence>
<protein>
    <submittedName>
        <fullName evidence="2">Uncharacterized protein</fullName>
    </submittedName>
</protein>
<dbReference type="RefSeq" id="WP_245705798.1">
    <property type="nucleotide sequence ID" value="NZ_FNPB01000009.1"/>
</dbReference>